<accession>A0A3S5B451</accession>
<dbReference type="Gene3D" id="1.25.10.10">
    <property type="entry name" value="Leucine-rich Repeat Variant"/>
    <property type="match status" value="1"/>
</dbReference>
<dbReference type="AlphaFoldDB" id="A0A3S5B451"/>
<protein>
    <recommendedName>
        <fullName evidence="3">Armadillo repeat-containing domain-containing protein</fullName>
    </recommendedName>
</protein>
<sequence length="97" mass="10570">MALVDFLRTKDQEVLLHTARAIHVLSREAKFCGLLEHVGISELFVRMIGASSPAFQIAAAGTIGRICKVGQNSESLARQLTSAQCMRGTEMRASHET</sequence>
<dbReference type="EMBL" id="CAAALY010262591">
    <property type="protein sequence ID" value="VEL39805.1"/>
    <property type="molecule type" value="Genomic_DNA"/>
</dbReference>
<evidence type="ECO:0000313" key="1">
    <source>
        <dbReference type="EMBL" id="VEL39805.1"/>
    </source>
</evidence>
<name>A0A3S5B451_9PLAT</name>
<reference evidence="1" key="1">
    <citation type="submission" date="2018-11" db="EMBL/GenBank/DDBJ databases">
        <authorList>
            <consortium name="Pathogen Informatics"/>
        </authorList>
    </citation>
    <scope>NUCLEOTIDE SEQUENCE</scope>
</reference>
<dbReference type="SUPFAM" id="SSF48371">
    <property type="entry name" value="ARM repeat"/>
    <property type="match status" value="1"/>
</dbReference>
<gene>
    <name evidence="1" type="ORF">PXEA_LOCUS33245</name>
</gene>
<proteinExistence type="predicted"/>
<organism evidence="1 2">
    <name type="scientific">Protopolystoma xenopodis</name>
    <dbReference type="NCBI Taxonomy" id="117903"/>
    <lineage>
        <taxon>Eukaryota</taxon>
        <taxon>Metazoa</taxon>
        <taxon>Spiralia</taxon>
        <taxon>Lophotrochozoa</taxon>
        <taxon>Platyhelminthes</taxon>
        <taxon>Monogenea</taxon>
        <taxon>Polyopisthocotylea</taxon>
        <taxon>Polystomatidea</taxon>
        <taxon>Polystomatidae</taxon>
        <taxon>Protopolystoma</taxon>
    </lineage>
</organism>
<evidence type="ECO:0000313" key="2">
    <source>
        <dbReference type="Proteomes" id="UP000784294"/>
    </source>
</evidence>
<dbReference type="Proteomes" id="UP000784294">
    <property type="component" value="Unassembled WGS sequence"/>
</dbReference>
<comment type="caution">
    <text evidence="1">The sequence shown here is derived from an EMBL/GenBank/DDBJ whole genome shotgun (WGS) entry which is preliminary data.</text>
</comment>
<dbReference type="InterPro" id="IPR016024">
    <property type="entry name" value="ARM-type_fold"/>
</dbReference>
<evidence type="ECO:0008006" key="3">
    <source>
        <dbReference type="Google" id="ProtNLM"/>
    </source>
</evidence>
<keyword evidence="2" id="KW-1185">Reference proteome</keyword>
<dbReference type="InterPro" id="IPR011989">
    <property type="entry name" value="ARM-like"/>
</dbReference>